<sequence>MYVLAPAVSTRWLNIPFNALRGERWPSPSTLTQAIDSSYIMIPMELRQALLYRAGDSASRWSLAALATATMLTSAMALYYYVPWGQLELNMEHILASLGSEGFGSVTEYSSESYDEEDHDDDEHLDPELLDGFQSDGKDQVVSVVLTSSDPSSDLCHNPIVMDLSEHDSRSKSIQYISPASRSQSPAKEDRLCVPQQRRQSMPSILKRDSQSFPSQPLGNPNLLEHSSPRHARRQLHSHSSSPSPLSRLVPMSDDSDMSSSTDSLPSSSLSTPCKDPRNGTGTPRSVVLKEPDWTPFVNSHDRARKRVMMASIANAMNELQSGKGSPIEKSKQLPILEALPIEPPAELGDGGEFWFERFTRSTAAAGKHWDWRRRSSSDLVELLDDNVLATLENYTMQTRQEKDSLFASANTKAAPAAREPASPKFAKESSRPEDSPSRSEFCFTPTKRKFDLDWDSTRA</sequence>
<keyword evidence="2" id="KW-1133">Transmembrane helix</keyword>
<evidence type="ECO:0000256" key="1">
    <source>
        <dbReference type="SAM" id="MobiDB-lite"/>
    </source>
</evidence>
<organism evidence="3 4">
    <name type="scientific">Malassezia brasiliensis</name>
    <dbReference type="NCBI Taxonomy" id="1821822"/>
    <lineage>
        <taxon>Eukaryota</taxon>
        <taxon>Fungi</taxon>
        <taxon>Dikarya</taxon>
        <taxon>Basidiomycota</taxon>
        <taxon>Ustilaginomycotina</taxon>
        <taxon>Malasseziomycetes</taxon>
        <taxon>Malasseziales</taxon>
        <taxon>Malasseziaceae</taxon>
        <taxon>Malassezia</taxon>
    </lineage>
</organism>
<reference evidence="3" key="1">
    <citation type="submission" date="2023-03" db="EMBL/GenBank/DDBJ databases">
        <title>Mating type loci evolution in Malassezia.</title>
        <authorList>
            <person name="Coelho M.A."/>
        </authorList>
    </citation>
    <scope>NUCLEOTIDE SEQUENCE</scope>
    <source>
        <strain evidence="3">CBS 14135</strain>
    </source>
</reference>
<evidence type="ECO:0000256" key="2">
    <source>
        <dbReference type="SAM" id="Phobius"/>
    </source>
</evidence>
<keyword evidence="2" id="KW-0472">Membrane</keyword>
<dbReference type="Proteomes" id="UP001216638">
    <property type="component" value="Chromosome 4"/>
</dbReference>
<feature type="region of interest" description="Disordered" evidence="1">
    <location>
        <begin position="107"/>
        <end position="126"/>
    </location>
</feature>
<keyword evidence="4" id="KW-1185">Reference proteome</keyword>
<name>A0AAF0IPV3_9BASI</name>
<gene>
    <name evidence="3" type="ORF">MBRA1_003305</name>
</gene>
<feature type="compositionally biased region" description="Basic and acidic residues" evidence="1">
    <location>
        <begin position="426"/>
        <end position="438"/>
    </location>
</feature>
<accession>A0AAF0IPV3</accession>
<feature type="region of interest" description="Disordered" evidence="1">
    <location>
        <begin position="167"/>
        <end position="288"/>
    </location>
</feature>
<dbReference type="AlphaFoldDB" id="A0AAF0IPV3"/>
<feature type="compositionally biased region" description="Low complexity" evidence="1">
    <location>
        <begin position="238"/>
        <end position="272"/>
    </location>
</feature>
<feature type="compositionally biased region" description="Acidic residues" evidence="1">
    <location>
        <begin position="113"/>
        <end position="126"/>
    </location>
</feature>
<proteinExistence type="predicted"/>
<evidence type="ECO:0000313" key="4">
    <source>
        <dbReference type="Proteomes" id="UP001216638"/>
    </source>
</evidence>
<keyword evidence="2" id="KW-0812">Transmembrane</keyword>
<protein>
    <submittedName>
        <fullName evidence="3">Uncharacterized protein</fullName>
    </submittedName>
</protein>
<feature type="compositionally biased region" description="Polar residues" evidence="1">
    <location>
        <begin position="172"/>
        <end position="186"/>
    </location>
</feature>
<feature type="region of interest" description="Disordered" evidence="1">
    <location>
        <begin position="403"/>
        <end position="443"/>
    </location>
</feature>
<feature type="transmembrane region" description="Helical" evidence="2">
    <location>
        <begin position="61"/>
        <end position="82"/>
    </location>
</feature>
<dbReference type="EMBL" id="CP119954">
    <property type="protein sequence ID" value="WFC96644.1"/>
    <property type="molecule type" value="Genomic_DNA"/>
</dbReference>
<evidence type="ECO:0000313" key="3">
    <source>
        <dbReference type="EMBL" id="WFC96644.1"/>
    </source>
</evidence>